<feature type="region of interest" description="Disordered" evidence="1">
    <location>
        <begin position="286"/>
        <end position="310"/>
    </location>
</feature>
<dbReference type="KEGG" id="dci:103508673"/>
<protein>
    <submittedName>
        <fullName evidence="3">Uncharacterized protein LOC103508673</fullName>
    </submittedName>
</protein>
<evidence type="ECO:0000256" key="1">
    <source>
        <dbReference type="SAM" id="MobiDB-lite"/>
    </source>
</evidence>
<dbReference type="RefSeq" id="XP_026679010.1">
    <property type="nucleotide sequence ID" value="XM_026823209.1"/>
</dbReference>
<feature type="compositionally biased region" description="Polar residues" evidence="1">
    <location>
        <begin position="828"/>
        <end position="844"/>
    </location>
</feature>
<organism evidence="2 3">
    <name type="scientific">Diaphorina citri</name>
    <name type="common">Asian citrus psyllid</name>
    <dbReference type="NCBI Taxonomy" id="121845"/>
    <lineage>
        <taxon>Eukaryota</taxon>
        <taxon>Metazoa</taxon>
        <taxon>Ecdysozoa</taxon>
        <taxon>Arthropoda</taxon>
        <taxon>Hexapoda</taxon>
        <taxon>Insecta</taxon>
        <taxon>Pterygota</taxon>
        <taxon>Neoptera</taxon>
        <taxon>Paraneoptera</taxon>
        <taxon>Hemiptera</taxon>
        <taxon>Sternorrhyncha</taxon>
        <taxon>Psylloidea</taxon>
        <taxon>Psyllidae</taxon>
        <taxon>Diaphorininae</taxon>
        <taxon>Diaphorina</taxon>
    </lineage>
</organism>
<evidence type="ECO:0000313" key="2">
    <source>
        <dbReference type="Proteomes" id="UP000079169"/>
    </source>
</evidence>
<feature type="region of interest" description="Disordered" evidence="1">
    <location>
        <begin position="389"/>
        <end position="409"/>
    </location>
</feature>
<keyword evidence="2" id="KW-1185">Reference proteome</keyword>
<feature type="compositionally biased region" description="Low complexity" evidence="1">
    <location>
        <begin position="132"/>
        <end position="146"/>
    </location>
</feature>
<name>A0A3Q0IX67_DIACI</name>
<feature type="region of interest" description="Disordered" evidence="1">
    <location>
        <begin position="828"/>
        <end position="870"/>
    </location>
</feature>
<dbReference type="GeneID" id="103508673"/>
<dbReference type="STRING" id="121845.A0A3Q0IX67"/>
<feature type="compositionally biased region" description="Polar residues" evidence="1">
    <location>
        <begin position="292"/>
        <end position="301"/>
    </location>
</feature>
<evidence type="ECO:0000313" key="3">
    <source>
        <dbReference type="RefSeq" id="XP_026679010.1"/>
    </source>
</evidence>
<feature type="region of interest" description="Disordered" evidence="1">
    <location>
        <begin position="693"/>
        <end position="722"/>
    </location>
</feature>
<reference evidence="3" key="1">
    <citation type="submission" date="2025-08" db="UniProtKB">
        <authorList>
            <consortium name="RefSeq"/>
        </authorList>
    </citation>
    <scope>IDENTIFICATION</scope>
</reference>
<feature type="compositionally biased region" description="Low complexity" evidence="1">
    <location>
        <begin position="186"/>
        <end position="197"/>
    </location>
</feature>
<proteinExistence type="predicted"/>
<feature type="region of interest" description="Disordered" evidence="1">
    <location>
        <begin position="132"/>
        <end position="231"/>
    </location>
</feature>
<gene>
    <name evidence="3" type="primary">LOC103508673</name>
</gene>
<dbReference type="PaxDb" id="121845-A0A3Q0IX67"/>
<accession>A0A3Q0IX67</accession>
<dbReference type="Proteomes" id="UP000079169">
    <property type="component" value="Unplaced"/>
</dbReference>
<sequence length="870" mass="95093">MTYRIDNKVYVTETWQEPDPTRAMSVFSSSNLIHSVRSILTGFPASMYVDGIVVVRGDLTGFDTLVLSLASTILIGSANQFNSKTPSAVDPNLPSFLCFQELQNEVGALLEFRDLVMESFPHLRVKMECLTTTPATSHSSPHSSASKWEPGVRVRRKLGSASGREDIVPSLIPRSRSNSHGKGPKSGENSSSAGSSAVQDSGFCTESKEHSASSSSTTGGVGGGGGGRKNKEVEDELMNLLDMIQAKGTALRLEVEYLTNQLCSGGDDLTAVLAANQSRTRRKCRSLEALPSSHSESTDTSAPPCGRPRDELFGLKKERDLLARRVAEMEQDSVHNLAQTNQLLAEVGALSAEKRYLEERLATLHHDHSSHWRQPCFTPVKHYEVDDEGREMSSTNPYKETGGLILGGNDLSGNDLHTPVRPSDPLSRKFNHSPSSPFIPKTLGALDGIVSSPSNQMRSPRGVKLSRYKTKMAAILRESHPLELQRHLLTTVFHNEVSTTVDGAMIVTNKAHHEIHIVSVILILCLLFQLEEKNIELEGTRARVRLYERLQTVKMGGVGGEREGVHTLVPANPILPQLTLPCGGDQPLSSSTESEPKLAFAYAWVFTSMLKLTILIKTPCPFSSQLKPPTPLRKLGRPHRSRSLEKSSIITLPAVDEVNECPDSLDMVVPSGKMQEQTHVTKELNQSNLANGYQENQSNLSNGTQGNQSNLTSGTLGNSNLNGTQELVKDVYNNSDTYVVKRPEVRQSIPEFSNDHNTSKSHTYRVRKPNRFIDTKGASTEPCGHDVIESATHVRQPNGQILATPPIPPESRNSIEYFDSIETSTSASGSVFYSAPGSSMNSNRPPRESLAECDSLDQSQPDISDSDDLV</sequence>
<dbReference type="AlphaFoldDB" id="A0A3Q0IX67"/>
<dbReference type="CTD" id="41788"/>